<evidence type="ECO:0000313" key="1">
    <source>
        <dbReference type="EMBL" id="KAJ0183833.1"/>
    </source>
</evidence>
<evidence type="ECO:0000313" key="2">
    <source>
        <dbReference type="Proteomes" id="UP000824533"/>
    </source>
</evidence>
<reference evidence="1 2" key="1">
    <citation type="journal article" date="2021" name="Front. Genet.">
        <title>Chromosome-Level Genome Assembly Reveals Significant Gene Expansion in the Toll and IMD Signaling Pathways of Dendrolimus kikuchii.</title>
        <authorList>
            <person name="Zhou J."/>
            <person name="Wu P."/>
            <person name="Xiong Z."/>
            <person name="Liu N."/>
            <person name="Zhao N."/>
            <person name="Ji M."/>
            <person name="Qiu Y."/>
            <person name="Yang B."/>
        </authorList>
    </citation>
    <scope>NUCLEOTIDE SEQUENCE [LARGE SCALE GENOMIC DNA]</scope>
    <source>
        <strain evidence="1">Ann1</strain>
    </source>
</reference>
<gene>
    <name evidence="1" type="ORF">K1T71_000256</name>
</gene>
<accession>A0ACC1DIQ6</accession>
<comment type="caution">
    <text evidence="1">The sequence shown here is derived from an EMBL/GenBank/DDBJ whole genome shotgun (WGS) entry which is preliminary data.</text>
</comment>
<proteinExistence type="predicted"/>
<dbReference type="EMBL" id="CM034387">
    <property type="protein sequence ID" value="KAJ0183833.1"/>
    <property type="molecule type" value="Genomic_DNA"/>
</dbReference>
<name>A0ACC1DIQ6_9NEOP</name>
<keyword evidence="2" id="KW-1185">Reference proteome</keyword>
<sequence length="414" mass="49337">MFTKKLAILLMVGSIMFLLFFFTNTRLIIHYSDGMVHNHLLNTSAFKKLVRKNYTDLGYNRKYILLWTDPKTSPFIYFKEGTEIFKQKKCRWSNCYVTGDRFLLGSYTKFDVVVFNGPQLINNRNKNDLPEQRTFNQKFVYANIEAASNYPICTNIWDRYFNWTWTYKLNSDAVWGYMTIKDEKGQVIGPNSNILWLRDEEMDPISDDLKLKLNSKTKAAAWFVSNCDTQSQREQYFMELLRYLNQYNLDVDIFGECGNFKCPRNIMERCLIMLEKDYYFYFAFENSLSEDYVTEKILHPVNHYTVPIVLGGANYNRFMPPGSYINAIELGTVKLAKTMDALIKNKTEYHNMFKWKKYYSYHFKHESPDTDDYCQFCAMINNSTLMNTISIYDNFDMWWSDKNYCTDVLRWENF</sequence>
<organism evidence="1 2">
    <name type="scientific">Dendrolimus kikuchii</name>
    <dbReference type="NCBI Taxonomy" id="765133"/>
    <lineage>
        <taxon>Eukaryota</taxon>
        <taxon>Metazoa</taxon>
        <taxon>Ecdysozoa</taxon>
        <taxon>Arthropoda</taxon>
        <taxon>Hexapoda</taxon>
        <taxon>Insecta</taxon>
        <taxon>Pterygota</taxon>
        <taxon>Neoptera</taxon>
        <taxon>Endopterygota</taxon>
        <taxon>Lepidoptera</taxon>
        <taxon>Glossata</taxon>
        <taxon>Ditrysia</taxon>
        <taxon>Bombycoidea</taxon>
        <taxon>Lasiocampidae</taxon>
        <taxon>Dendrolimus</taxon>
    </lineage>
</organism>
<dbReference type="Proteomes" id="UP000824533">
    <property type="component" value="Linkage Group LG01"/>
</dbReference>
<protein>
    <submittedName>
        <fullName evidence="1">Uncharacterized protein</fullName>
    </submittedName>
</protein>